<dbReference type="Pfam" id="PF17652">
    <property type="entry name" value="Glyco_hydro81C"/>
    <property type="match status" value="2"/>
</dbReference>
<feature type="domain" description="Glycosyl hydrolase family 81 C-terminal" evidence="11">
    <location>
        <begin position="407"/>
        <end position="487"/>
    </location>
</feature>
<evidence type="ECO:0000256" key="2">
    <source>
        <dbReference type="ARBA" id="ARBA00010730"/>
    </source>
</evidence>
<keyword evidence="4" id="KW-0378">Hydrolase</keyword>
<sequence>MGQTQSLIPSSLRTPRPSPSARRHTFSSLVRPLPLPTAKVIPSDNIFVPIQPDDIPGQIPIHIKHPLPRTGIEDSDRPVQTNKFYANAFLGKQDQPVWTQPYFLWWGRGGSDPKQFPTWGMNVGHVQSEDLEVGPGDPPKYYFAPRKQLAMLGASELLDGTVMTTDTHRPHSVNINLSRGASVNSPKVTFPVVQGMSCVTAAYRNASPLLQTAGKGFVGNFSDPVLIGRSTKYRFKDYQGQDWLLYINPASGVEYDATKLVKIDSNTIAFPPNFRGTLQVAKAPPETDAEALYDRTYGTFVVEAKVYATVNDARGIYSFTYAKVGTSPLLMFLLPHHIQSLDNEHKTGITNLQLRTPTKGIATAVWAPTDTLSFVETNLPTTISLGPWNPTTPTLRPRYPPDFLLFLSSIAEFDLRRAMSDPLPQDSFYYAGKALSRFATLLWIIKEVLNNPEWVAQGLEKLELELARYVDNSVKVPIYYDDTWKGLDIAESAYDGRDFPFQRCFDWYAGHSWAKGLFESSDGKDEESSSEDGFASYAIKMWGKVIGDTNMEKRATLMLALQARTISSYFLLSPSNPNHPPSFVPHRVAGILFENKVDYATYFGDAPHLVHGIHMLPAAPPSAYLRPRTFVREEWDAFFKEVEKEKEGRPVFDRKESHMSSRLHPSTPKMGDGKEKGKGKWKEKGKGKGTPDIDGGWRGILFANLALVDAKAAYAFFKEGVNGVWDEREEDNGNTVVRNRDFAYPVWTQRNAARCNNYVTHYVDYHFILASTLSSTYIPHPSIQLKTKVTLSPDASHSKGKIQ</sequence>
<dbReference type="GO" id="GO:0000272">
    <property type="term" value="P:polysaccharide catabolic process"/>
    <property type="evidence" value="ECO:0007669"/>
    <property type="project" value="UniProtKB-KW"/>
</dbReference>
<evidence type="ECO:0000256" key="8">
    <source>
        <dbReference type="ARBA" id="ARBA00023326"/>
    </source>
</evidence>
<accession>A0AAN6M2P4</accession>
<evidence type="ECO:0000256" key="1">
    <source>
        <dbReference type="ARBA" id="ARBA00000382"/>
    </source>
</evidence>
<reference evidence="12 13" key="1">
    <citation type="submission" date="2021-02" db="EMBL/GenBank/DDBJ databases">
        <title>Genome assembly of Pseudopithomyces chartarum.</title>
        <authorList>
            <person name="Jauregui R."/>
            <person name="Singh J."/>
            <person name="Voisey C."/>
        </authorList>
    </citation>
    <scope>NUCLEOTIDE SEQUENCE [LARGE SCALE GENOMIC DNA]</scope>
    <source>
        <strain evidence="12 13">AGR01</strain>
    </source>
</reference>
<evidence type="ECO:0000256" key="9">
    <source>
        <dbReference type="SAM" id="MobiDB-lite"/>
    </source>
</evidence>
<dbReference type="Gene3D" id="1.10.287.1170">
    <property type="entry name" value="glycoside hydrolase family 81 endo-[beta] glucanase"/>
    <property type="match status" value="1"/>
</dbReference>
<dbReference type="InterPro" id="IPR040451">
    <property type="entry name" value="GH81_N"/>
</dbReference>
<evidence type="ECO:0000256" key="4">
    <source>
        <dbReference type="ARBA" id="ARBA00022801"/>
    </source>
</evidence>
<organism evidence="12 13">
    <name type="scientific">Pseudopithomyces chartarum</name>
    <dbReference type="NCBI Taxonomy" id="1892770"/>
    <lineage>
        <taxon>Eukaryota</taxon>
        <taxon>Fungi</taxon>
        <taxon>Dikarya</taxon>
        <taxon>Ascomycota</taxon>
        <taxon>Pezizomycotina</taxon>
        <taxon>Dothideomycetes</taxon>
        <taxon>Pleosporomycetidae</taxon>
        <taxon>Pleosporales</taxon>
        <taxon>Massarineae</taxon>
        <taxon>Didymosphaeriaceae</taxon>
        <taxon>Pseudopithomyces</taxon>
    </lineage>
</organism>
<dbReference type="EC" id="3.2.1.39" evidence="3"/>
<dbReference type="PANTHER" id="PTHR31983">
    <property type="entry name" value="ENDO-1,3(4)-BETA-GLUCANASE 1"/>
    <property type="match status" value="1"/>
</dbReference>
<dbReference type="AlphaFoldDB" id="A0AAN6M2P4"/>
<protein>
    <recommendedName>
        <fullName evidence="3">glucan endo-1,3-beta-D-glucosidase</fullName>
        <ecNumber evidence="3">3.2.1.39</ecNumber>
    </recommendedName>
</protein>
<evidence type="ECO:0000259" key="11">
    <source>
        <dbReference type="Pfam" id="PF17652"/>
    </source>
</evidence>
<dbReference type="InterPro" id="IPR040720">
    <property type="entry name" value="GH81_C"/>
</dbReference>
<dbReference type="PROSITE" id="PS52008">
    <property type="entry name" value="GH81"/>
    <property type="match status" value="1"/>
</dbReference>
<dbReference type="Proteomes" id="UP001280581">
    <property type="component" value="Unassembled WGS sequence"/>
</dbReference>
<dbReference type="EMBL" id="WVTA01000005">
    <property type="protein sequence ID" value="KAK3210000.1"/>
    <property type="molecule type" value="Genomic_DNA"/>
</dbReference>
<keyword evidence="5" id="KW-0119">Carbohydrate metabolism</keyword>
<gene>
    <name evidence="12" type="ORF">GRF29_44g1313857</name>
</gene>
<keyword evidence="13" id="KW-1185">Reference proteome</keyword>
<dbReference type="GO" id="GO:0071555">
    <property type="term" value="P:cell wall organization"/>
    <property type="evidence" value="ECO:0007669"/>
    <property type="project" value="UniProtKB-KW"/>
</dbReference>
<comment type="catalytic activity">
    <reaction evidence="1">
        <text>Hydrolysis of (1-&gt;3)-beta-D-glucosidic linkages in (1-&gt;3)-beta-D-glucans.</text>
        <dbReference type="EC" id="3.2.1.39"/>
    </reaction>
</comment>
<proteinExistence type="inferred from homology"/>
<feature type="compositionally biased region" description="Basic and acidic residues" evidence="9">
    <location>
        <begin position="671"/>
        <end position="689"/>
    </location>
</feature>
<name>A0AAN6M2P4_9PLEO</name>
<evidence type="ECO:0000256" key="6">
    <source>
        <dbReference type="ARBA" id="ARBA00023295"/>
    </source>
</evidence>
<evidence type="ECO:0000313" key="12">
    <source>
        <dbReference type="EMBL" id="KAK3210000.1"/>
    </source>
</evidence>
<evidence type="ECO:0000256" key="7">
    <source>
        <dbReference type="ARBA" id="ARBA00023316"/>
    </source>
</evidence>
<dbReference type="GO" id="GO:0009986">
    <property type="term" value="C:cell surface"/>
    <property type="evidence" value="ECO:0007669"/>
    <property type="project" value="TreeGrafter"/>
</dbReference>
<comment type="caution">
    <text evidence="12">The sequence shown here is derived from an EMBL/GenBank/DDBJ whole genome shotgun (WGS) entry which is preliminary data.</text>
</comment>
<keyword evidence="7" id="KW-0961">Cell wall biogenesis/degradation</keyword>
<evidence type="ECO:0000313" key="13">
    <source>
        <dbReference type="Proteomes" id="UP001280581"/>
    </source>
</evidence>
<dbReference type="InterPro" id="IPR005200">
    <property type="entry name" value="Endo-beta-glucanase"/>
</dbReference>
<dbReference type="PANTHER" id="PTHR31983:SF0">
    <property type="entry name" value="GLUCAN ENDO-1,3-BETA-D-GLUCOSIDASE 2"/>
    <property type="match status" value="1"/>
</dbReference>
<feature type="domain" description="Glycosyl hydrolase family 81 C-terminal" evidence="11">
    <location>
        <begin position="488"/>
        <end position="644"/>
    </location>
</feature>
<evidence type="ECO:0000256" key="5">
    <source>
        <dbReference type="ARBA" id="ARBA00023277"/>
    </source>
</evidence>
<keyword evidence="6" id="KW-0326">Glycosidase</keyword>
<feature type="region of interest" description="Disordered" evidence="9">
    <location>
        <begin position="1"/>
        <end position="27"/>
    </location>
</feature>
<evidence type="ECO:0000256" key="3">
    <source>
        <dbReference type="ARBA" id="ARBA00012780"/>
    </source>
</evidence>
<feature type="compositionally biased region" description="Basic and acidic residues" evidence="9">
    <location>
        <begin position="649"/>
        <end position="659"/>
    </location>
</feature>
<dbReference type="GO" id="GO:0052861">
    <property type="term" value="F:endo-1,3(4)-beta-glucanase activity"/>
    <property type="evidence" value="ECO:0007669"/>
    <property type="project" value="InterPro"/>
</dbReference>
<dbReference type="GO" id="GO:0042973">
    <property type="term" value="F:glucan endo-1,3-beta-D-glucosidase activity"/>
    <property type="evidence" value="ECO:0007669"/>
    <property type="project" value="UniProtKB-EC"/>
</dbReference>
<evidence type="ECO:0000259" key="10">
    <source>
        <dbReference type="Pfam" id="PF03639"/>
    </source>
</evidence>
<keyword evidence="8" id="KW-0624">Polysaccharide degradation</keyword>
<dbReference type="Gene3D" id="2.70.98.30">
    <property type="entry name" value="Golgi alpha-mannosidase II, domain 4"/>
    <property type="match status" value="1"/>
</dbReference>
<dbReference type="Pfam" id="PF03639">
    <property type="entry name" value="Glyco_hydro_81"/>
    <property type="match status" value="1"/>
</dbReference>
<feature type="region of interest" description="Disordered" evidence="9">
    <location>
        <begin position="649"/>
        <end position="689"/>
    </location>
</feature>
<comment type="similarity">
    <text evidence="2">Belongs to the glycosyl hydrolase 81 family.</text>
</comment>
<feature type="domain" description="Glycosyl hydrolase family 81 N-terminal" evidence="10">
    <location>
        <begin position="65"/>
        <end position="390"/>
    </location>
</feature>